<dbReference type="PATRIC" id="fig|1239307.3.peg.3358"/>
<dbReference type="SUPFAM" id="SSF51905">
    <property type="entry name" value="FAD/NAD(P)-binding domain"/>
    <property type="match status" value="2"/>
</dbReference>
<dbReference type="GO" id="GO:0016651">
    <property type="term" value="F:oxidoreductase activity, acting on NAD(P)H"/>
    <property type="evidence" value="ECO:0007669"/>
    <property type="project" value="TreeGrafter"/>
</dbReference>
<dbReference type="PANTHER" id="PTHR43557">
    <property type="entry name" value="APOPTOSIS-INDUCING FACTOR 1"/>
    <property type="match status" value="1"/>
</dbReference>
<dbReference type="PANTHER" id="PTHR43557:SF2">
    <property type="entry name" value="RIESKE DOMAIN-CONTAINING PROTEIN-RELATED"/>
    <property type="match status" value="1"/>
</dbReference>
<protein>
    <submittedName>
        <fullName evidence="10">FAD-dependent pyridine nucleotide-disulfide oxidoreductase</fullName>
    </submittedName>
</protein>
<keyword evidence="6" id="KW-0560">Oxidoreductase</keyword>
<feature type="domain" description="Rieske" evidence="9">
    <location>
        <begin position="4"/>
        <end position="102"/>
    </location>
</feature>
<accession>W0HZX3</accession>
<organism evidence="10 11">
    <name type="scientific">Sodalis praecaptivus</name>
    <dbReference type="NCBI Taxonomy" id="1239307"/>
    <lineage>
        <taxon>Bacteria</taxon>
        <taxon>Pseudomonadati</taxon>
        <taxon>Pseudomonadota</taxon>
        <taxon>Gammaproteobacteria</taxon>
        <taxon>Enterobacterales</taxon>
        <taxon>Bruguierivoracaceae</taxon>
        <taxon>Sodalis</taxon>
    </lineage>
</organism>
<comment type="cofactor">
    <cofactor evidence="1">
        <name>FAD</name>
        <dbReference type="ChEBI" id="CHEBI:57692"/>
    </cofactor>
</comment>
<dbReference type="InterPro" id="IPR036922">
    <property type="entry name" value="Rieske_2Fe-2S_sf"/>
</dbReference>
<evidence type="ECO:0000256" key="4">
    <source>
        <dbReference type="ARBA" id="ARBA00022723"/>
    </source>
</evidence>
<sequence length="516" mass="56951">MAYEQIMSLSSLSQMTPSKITVGETDILVIRRGDEVYALEATCPHSGAPLEKGALCEDKLVCPWHKSVFAITESRPGSLLEPPSLRALKRFPVKVEQDAVWIDPHPLDEATPLQTADKQPTYVVLGTGAGGSAAIKALREMGFTGRLVVVEREKQAPYDRTALSKFVPQGDMDIHDVPSLLPESYYQQQQIERINGNVEELDSQRRRLRLEDGKTLSYDRLLLATGATPQRPDLPGKALRGVEVLRSWEQAATLVATVEREHRLVIIGNSFIGMEVAAALRKQAVEVTVVSPHPLPFEKQFGTELGRFFRRRHQEKGVTFVDGEPAAFEGEKSVSAVTLKDGQRIEATLVLLATGVAPATRFIHDLPLNDDGSLTVDRTMKVSADIFAIGDIATFPLDGNPTRIEHWRVAQQHGRVAAGAMMDKPHPYDAVPFFWTQHYGVRYEYLGHAAKWDQQEIIGSPDEDNFVSLYGLKGNLVAVVAAGRMRTTGVLLIKMGDKLGFAEAQRIVADTREAES</sequence>
<dbReference type="EMBL" id="CP006569">
    <property type="protein sequence ID" value="AHF78057.1"/>
    <property type="molecule type" value="Genomic_DNA"/>
</dbReference>
<evidence type="ECO:0000256" key="7">
    <source>
        <dbReference type="ARBA" id="ARBA00023004"/>
    </source>
</evidence>
<dbReference type="GO" id="GO:0046872">
    <property type="term" value="F:metal ion binding"/>
    <property type="evidence" value="ECO:0007669"/>
    <property type="project" value="UniProtKB-KW"/>
</dbReference>
<dbReference type="HOGENOM" id="CLU_003291_4_2_6"/>
<reference evidence="10 11" key="1">
    <citation type="journal article" date="2014" name="Genome Biol. Evol.">
        <title>Genome degeneration and adaptation in a nascent stage of symbiosis.</title>
        <authorList>
            <person name="Oakeson K.F."/>
            <person name="Gil R."/>
            <person name="Clayton A.L."/>
            <person name="Dunn D.M."/>
            <person name="von Niederhausern A.C."/>
            <person name="Hamil C."/>
            <person name="Aoyagi A."/>
            <person name="Duval B."/>
            <person name="Baca A."/>
            <person name="Silva F.J."/>
            <person name="Vallier A."/>
            <person name="Jackson D.G."/>
            <person name="Latorre A."/>
            <person name="Weiss R.B."/>
            <person name="Heddi A."/>
            <person name="Moya A."/>
            <person name="Dale C."/>
        </authorList>
    </citation>
    <scope>NUCLEOTIDE SEQUENCE [LARGE SCALE GENOMIC DNA]</scope>
    <source>
        <strain evidence="10 11">HS1</strain>
    </source>
</reference>
<dbReference type="InterPro" id="IPR036188">
    <property type="entry name" value="FAD/NAD-bd_sf"/>
</dbReference>
<dbReference type="GO" id="GO:0051537">
    <property type="term" value="F:2 iron, 2 sulfur cluster binding"/>
    <property type="evidence" value="ECO:0007669"/>
    <property type="project" value="UniProtKB-KW"/>
</dbReference>
<evidence type="ECO:0000256" key="3">
    <source>
        <dbReference type="ARBA" id="ARBA00022714"/>
    </source>
</evidence>
<dbReference type="PRINTS" id="PR00368">
    <property type="entry name" value="FADPNR"/>
</dbReference>
<name>W0HZX3_9GAMM</name>
<dbReference type="Proteomes" id="UP000019028">
    <property type="component" value="Chromosome"/>
</dbReference>
<evidence type="ECO:0000256" key="2">
    <source>
        <dbReference type="ARBA" id="ARBA00022630"/>
    </source>
</evidence>
<dbReference type="Gene3D" id="3.30.390.30">
    <property type="match status" value="1"/>
</dbReference>
<dbReference type="Pfam" id="PF00355">
    <property type="entry name" value="Rieske"/>
    <property type="match status" value="1"/>
</dbReference>
<dbReference type="SUPFAM" id="SSF55424">
    <property type="entry name" value="FAD/NAD-linked reductases, dimerisation (C-terminal) domain"/>
    <property type="match status" value="1"/>
</dbReference>
<dbReference type="GO" id="GO:0005737">
    <property type="term" value="C:cytoplasm"/>
    <property type="evidence" value="ECO:0007669"/>
    <property type="project" value="TreeGrafter"/>
</dbReference>
<dbReference type="Pfam" id="PF07992">
    <property type="entry name" value="Pyr_redox_2"/>
    <property type="match status" value="1"/>
</dbReference>
<dbReference type="PROSITE" id="PS51296">
    <property type="entry name" value="RIESKE"/>
    <property type="match status" value="1"/>
</dbReference>
<keyword evidence="5" id="KW-0274">FAD</keyword>
<dbReference type="Gene3D" id="2.102.10.10">
    <property type="entry name" value="Rieske [2Fe-2S] iron-sulphur domain"/>
    <property type="match status" value="1"/>
</dbReference>
<evidence type="ECO:0000259" key="9">
    <source>
        <dbReference type="PROSITE" id="PS51296"/>
    </source>
</evidence>
<dbReference type="InterPro" id="IPR016156">
    <property type="entry name" value="FAD/NAD-linked_Rdtase_dimer_sf"/>
</dbReference>
<keyword evidence="11" id="KW-1185">Reference proteome</keyword>
<dbReference type="PRINTS" id="PR00411">
    <property type="entry name" value="PNDRDTASEI"/>
</dbReference>
<dbReference type="InterPro" id="IPR050446">
    <property type="entry name" value="FAD-oxidoreductase/Apoptosis"/>
</dbReference>
<evidence type="ECO:0000256" key="1">
    <source>
        <dbReference type="ARBA" id="ARBA00001974"/>
    </source>
</evidence>
<dbReference type="OrthoDB" id="9768666at2"/>
<evidence type="ECO:0000313" key="10">
    <source>
        <dbReference type="EMBL" id="AHF78057.1"/>
    </source>
</evidence>
<proteinExistence type="predicted"/>
<dbReference type="SUPFAM" id="SSF50022">
    <property type="entry name" value="ISP domain"/>
    <property type="match status" value="1"/>
</dbReference>
<keyword evidence="7" id="KW-0408">Iron</keyword>
<dbReference type="Gene3D" id="3.50.50.60">
    <property type="entry name" value="FAD/NAD(P)-binding domain"/>
    <property type="match status" value="2"/>
</dbReference>
<evidence type="ECO:0000313" key="11">
    <source>
        <dbReference type="Proteomes" id="UP000019028"/>
    </source>
</evidence>
<dbReference type="KEGG" id="sod:Sant_3051"/>
<dbReference type="InterPro" id="IPR017941">
    <property type="entry name" value="Rieske_2Fe-2S"/>
</dbReference>
<keyword evidence="2" id="KW-0285">Flavoprotein</keyword>
<dbReference type="InterPro" id="IPR023753">
    <property type="entry name" value="FAD/NAD-binding_dom"/>
</dbReference>
<keyword evidence="8" id="KW-0411">Iron-sulfur</keyword>
<gene>
    <name evidence="10" type="ORF">Sant_3051</name>
</gene>
<dbReference type="AlphaFoldDB" id="W0HZX3"/>
<evidence type="ECO:0000256" key="5">
    <source>
        <dbReference type="ARBA" id="ARBA00022827"/>
    </source>
</evidence>
<evidence type="ECO:0000256" key="6">
    <source>
        <dbReference type="ARBA" id="ARBA00023002"/>
    </source>
</evidence>
<keyword evidence="4" id="KW-0479">Metal-binding</keyword>
<evidence type="ECO:0000256" key="8">
    <source>
        <dbReference type="ARBA" id="ARBA00023014"/>
    </source>
</evidence>
<keyword evidence="3" id="KW-0001">2Fe-2S</keyword>